<dbReference type="EMBL" id="MWPV01000002">
    <property type="protein sequence ID" value="OUL57923.1"/>
    <property type="molecule type" value="Genomic_DNA"/>
</dbReference>
<feature type="transmembrane region" description="Helical" evidence="1">
    <location>
        <begin position="20"/>
        <end position="42"/>
    </location>
</feature>
<name>A0A244CQM4_PSEDV</name>
<accession>A0A244CQM4</accession>
<evidence type="ECO:0000256" key="1">
    <source>
        <dbReference type="SAM" id="Phobius"/>
    </source>
</evidence>
<dbReference type="RefSeq" id="WP_086743229.1">
    <property type="nucleotide sequence ID" value="NZ_MWPV01000002.1"/>
</dbReference>
<reference evidence="2 3" key="1">
    <citation type="submission" date="2017-02" db="EMBL/GenBank/DDBJ databases">
        <title>Pseudoalteromonas ulvae TC14 Genome.</title>
        <authorList>
            <person name="Molmeret M."/>
        </authorList>
    </citation>
    <scope>NUCLEOTIDE SEQUENCE [LARGE SCALE GENOMIC DNA]</scope>
    <source>
        <strain evidence="2">TC14</strain>
    </source>
</reference>
<feature type="transmembrane region" description="Helical" evidence="1">
    <location>
        <begin position="124"/>
        <end position="157"/>
    </location>
</feature>
<dbReference type="OrthoDB" id="118685at2"/>
<feature type="transmembrane region" description="Helical" evidence="1">
    <location>
        <begin position="211"/>
        <end position="232"/>
    </location>
</feature>
<sequence>MQHSIIKASIKKEFWEFKGVLTWVPVAIIGLLLAIPLLAMALNGLDGEKFLKGMSQLNEFAQTPELQGFFFTSIVSLFAPFILIGFIVQCYYFINCLFDERRDRSVIFWRSLPVSDRITIGSKLFTGAVVIPAIFASAATMLFMLGAVLSLICALVLNVFYDISLWAFLAQLNVLSTISAIWLSLIVIALWLLPLYSWLLLTSIYAKKAPFLWAVLPIVALLLVEGMVVHYFQLSQPWLALALKDYLSLKPMIETNNNDLLLPFEAFKLLVNQISISTFVVSGVFIYATYWLRVNKKDVD</sequence>
<proteinExistence type="predicted"/>
<feature type="transmembrane region" description="Helical" evidence="1">
    <location>
        <begin position="270"/>
        <end position="292"/>
    </location>
</feature>
<gene>
    <name evidence="2" type="ORF">B1199_06025</name>
</gene>
<feature type="transmembrane region" description="Helical" evidence="1">
    <location>
        <begin position="177"/>
        <end position="199"/>
    </location>
</feature>
<keyword evidence="1" id="KW-0812">Transmembrane</keyword>
<keyword evidence="1" id="KW-1133">Transmembrane helix</keyword>
<evidence type="ECO:0000313" key="3">
    <source>
        <dbReference type="Proteomes" id="UP000194841"/>
    </source>
</evidence>
<feature type="transmembrane region" description="Helical" evidence="1">
    <location>
        <begin position="69"/>
        <end position="94"/>
    </location>
</feature>
<comment type="caution">
    <text evidence="2">The sequence shown here is derived from an EMBL/GenBank/DDBJ whole genome shotgun (WGS) entry which is preliminary data.</text>
</comment>
<keyword evidence="3" id="KW-1185">Reference proteome</keyword>
<keyword evidence="1" id="KW-0472">Membrane</keyword>
<dbReference type="Proteomes" id="UP000194841">
    <property type="component" value="Unassembled WGS sequence"/>
</dbReference>
<evidence type="ECO:0000313" key="2">
    <source>
        <dbReference type="EMBL" id="OUL57923.1"/>
    </source>
</evidence>
<organism evidence="2 3">
    <name type="scientific">Pseudoalteromonas ulvae</name>
    <dbReference type="NCBI Taxonomy" id="107327"/>
    <lineage>
        <taxon>Bacteria</taxon>
        <taxon>Pseudomonadati</taxon>
        <taxon>Pseudomonadota</taxon>
        <taxon>Gammaproteobacteria</taxon>
        <taxon>Alteromonadales</taxon>
        <taxon>Pseudoalteromonadaceae</taxon>
        <taxon>Pseudoalteromonas</taxon>
    </lineage>
</organism>
<protein>
    <submittedName>
        <fullName evidence="2">ABC transporter permease</fullName>
    </submittedName>
</protein>
<dbReference type="AlphaFoldDB" id="A0A244CQM4"/>